<evidence type="ECO:0000256" key="3">
    <source>
        <dbReference type="ARBA" id="ARBA00023012"/>
    </source>
</evidence>
<dbReference type="InterPro" id="IPR011712">
    <property type="entry name" value="Sig_transdc_His_kin_sub3_dim/P"/>
</dbReference>
<dbReference type="SUPFAM" id="SSF55874">
    <property type="entry name" value="ATPase domain of HSP90 chaperone/DNA topoisomerase II/histidine kinase"/>
    <property type="match status" value="1"/>
</dbReference>
<dbReference type="PROSITE" id="PS50109">
    <property type="entry name" value="HIS_KIN"/>
    <property type="match status" value="1"/>
</dbReference>
<dbReference type="InterPro" id="IPR050482">
    <property type="entry name" value="Sensor_HK_TwoCompSys"/>
</dbReference>
<dbReference type="AlphaFoldDB" id="A0A7D4Q0P6"/>
<dbReference type="InterPro" id="IPR036890">
    <property type="entry name" value="HATPase_C_sf"/>
</dbReference>
<keyword evidence="1" id="KW-0808">Transferase</keyword>
<keyword evidence="2 6" id="KW-0418">Kinase</keyword>
<dbReference type="GO" id="GO:0016020">
    <property type="term" value="C:membrane"/>
    <property type="evidence" value="ECO:0007669"/>
    <property type="project" value="InterPro"/>
</dbReference>
<sequence>MGLLGAFAAQLLAEREALNDAANTADVLAEAVIQPSLSDDLLTGDRAAIDALDEIVRERVLGSDVVRVKIWSPQGTVLYADEPQLIGRTFALGDDQRIALAEPQTRAEVSDLTDVENEFETGGRLLEVYRPLWTPDGTELLFEMYSPYAPVELRSWELWRGFAGVMVSSLLLLVFLTVPIVWGLLRRLRAYDTQHTHLLERAVDSSDAERRRIAGTLHDGPVQELVASSFSAETAAAEADAAGQPALGARFRQVAESIRGNVRVLRTLLIEIHPPGLTQAGLPAALSDLCDGFRGRGVTVDLTIDPGIGELSIDGERLVHRIAQECLRNAAAHAAPCRVTVHLSRTAEATTLDIADDGPGFDPEALARPADGHLGTRVIRDLAEEAGAQLSLRTAPGEGVAWRLVIPAGVEAAT</sequence>
<dbReference type="Proteomes" id="UP000502498">
    <property type="component" value="Chromosome"/>
</dbReference>
<feature type="domain" description="Histidine kinase" evidence="5">
    <location>
        <begin position="319"/>
        <end position="410"/>
    </location>
</feature>
<dbReference type="InterPro" id="IPR005467">
    <property type="entry name" value="His_kinase_dom"/>
</dbReference>
<keyword evidence="4" id="KW-0812">Transmembrane</keyword>
<evidence type="ECO:0000256" key="4">
    <source>
        <dbReference type="SAM" id="Phobius"/>
    </source>
</evidence>
<dbReference type="RefSeq" id="WP_172989793.1">
    <property type="nucleotide sequence ID" value="NZ_CP054038.1"/>
</dbReference>
<keyword evidence="3" id="KW-0902">Two-component regulatory system</keyword>
<dbReference type="GO" id="GO:0000155">
    <property type="term" value="F:phosphorelay sensor kinase activity"/>
    <property type="evidence" value="ECO:0007669"/>
    <property type="project" value="InterPro"/>
</dbReference>
<evidence type="ECO:0000313" key="6">
    <source>
        <dbReference type="EMBL" id="QKJ19352.1"/>
    </source>
</evidence>
<keyword evidence="4" id="KW-1133">Transmembrane helix</keyword>
<dbReference type="SMART" id="SM00387">
    <property type="entry name" value="HATPase_c"/>
    <property type="match status" value="1"/>
</dbReference>
<keyword evidence="4" id="KW-0472">Membrane</keyword>
<dbReference type="Pfam" id="PF07730">
    <property type="entry name" value="HisKA_3"/>
    <property type="match status" value="1"/>
</dbReference>
<accession>A0A7D4Q0P6</accession>
<dbReference type="CDD" id="cd16917">
    <property type="entry name" value="HATPase_UhpB-NarQ-NarX-like"/>
    <property type="match status" value="1"/>
</dbReference>
<feature type="transmembrane region" description="Helical" evidence="4">
    <location>
        <begin position="162"/>
        <end position="185"/>
    </location>
</feature>
<gene>
    <name evidence="6" type="ORF">HQM25_08215</name>
</gene>
<proteinExistence type="predicted"/>
<dbReference type="Gene3D" id="3.30.565.10">
    <property type="entry name" value="Histidine kinase-like ATPase, C-terminal domain"/>
    <property type="match status" value="1"/>
</dbReference>
<dbReference type="PANTHER" id="PTHR24421">
    <property type="entry name" value="NITRATE/NITRITE SENSOR PROTEIN NARX-RELATED"/>
    <property type="match status" value="1"/>
</dbReference>
<dbReference type="InterPro" id="IPR003594">
    <property type="entry name" value="HATPase_dom"/>
</dbReference>
<name>A0A7D4Q0P6_9MICO</name>
<dbReference type="EMBL" id="CP054038">
    <property type="protein sequence ID" value="QKJ19352.1"/>
    <property type="molecule type" value="Genomic_DNA"/>
</dbReference>
<evidence type="ECO:0000259" key="5">
    <source>
        <dbReference type="PROSITE" id="PS50109"/>
    </source>
</evidence>
<reference evidence="6 7" key="1">
    <citation type="submission" date="2020-05" db="EMBL/GenBank/DDBJ databases">
        <title>Strain PA2F3 complete genome.</title>
        <authorList>
            <person name="Kim Y.-S."/>
            <person name="Kim S.-J."/>
            <person name="Jung H.-k."/>
            <person name="Kim S.-E."/>
            <person name="Kim K.-H."/>
        </authorList>
    </citation>
    <scope>NUCLEOTIDE SEQUENCE [LARGE SCALE GENOMIC DNA]</scope>
    <source>
        <strain evidence="6 7">PA2F3</strain>
    </source>
</reference>
<dbReference type="Pfam" id="PF02518">
    <property type="entry name" value="HATPase_c"/>
    <property type="match status" value="1"/>
</dbReference>
<dbReference type="Gene3D" id="1.20.5.1930">
    <property type="match status" value="1"/>
</dbReference>
<evidence type="ECO:0000256" key="1">
    <source>
        <dbReference type="ARBA" id="ARBA00022679"/>
    </source>
</evidence>
<evidence type="ECO:0000313" key="7">
    <source>
        <dbReference type="Proteomes" id="UP000502498"/>
    </source>
</evidence>
<evidence type="ECO:0000256" key="2">
    <source>
        <dbReference type="ARBA" id="ARBA00022777"/>
    </source>
</evidence>
<protein>
    <submittedName>
        <fullName evidence="6">Integral membrane sensor signal transduction histidine kinase</fullName>
    </submittedName>
</protein>
<dbReference type="GO" id="GO:0046983">
    <property type="term" value="F:protein dimerization activity"/>
    <property type="evidence" value="ECO:0007669"/>
    <property type="project" value="InterPro"/>
</dbReference>
<organism evidence="6 7">
    <name type="scientific">Microbacterium hominis</name>
    <dbReference type="NCBI Taxonomy" id="162426"/>
    <lineage>
        <taxon>Bacteria</taxon>
        <taxon>Bacillati</taxon>
        <taxon>Actinomycetota</taxon>
        <taxon>Actinomycetes</taxon>
        <taxon>Micrococcales</taxon>
        <taxon>Microbacteriaceae</taxon>
        <taxon>Microbacterium</taxon>
    </lineage>
</organism>